<proteinExistence type="predicted"/>
<name>A0A8H4TRJ6_9HYPO</name>
<dbReference type="Proteomes" id="UP000622797">
    <property type="component" value="Unassembled WGS sequence"/>
</dbReference>
<dbReference type="AlphaFoldDB" id="A0A8H4TRJ6"/>
<dbReference type="OrthoDB" id="5040374at2759"/>
<sequence>MPLPPTPARFAIFEDDTAQIVVLSSTDNGVNQEEDSLTAISWANNLSGLISKLERLKLDSCSSISRSRIVVVVNRDEGATLQGDGKPIADLIGGFSIEQTPDEPLFIISWDQVVLEGYYHPNVDDLTIHSSCEGGLEVASYLPIMDKMASPLQTGTSVSLTTGLWQISNLGQSQFFLYIFPKTYTFSFSSKISKRLRPMHEDNERGDKKRVRLARMAFEPESIRPGVGKPNPERAMRASPIVEASSIQMSNAASSMTRSDINLSICTIDVTRRTRLTIRNVFKLGSVKPVQCQSSSGQMLIGDSEMVSGSLSGKGNTTCFLDQDTEC</sequence>
<keyword evidence="2" id="KW-1185">Reference proteome</keyword>
<organism evidence="1 2">
    <name type="scientific">Fusarium sarcochroum</name>
    <dbReference type="NCBI Taxonomy" id="1208366"/>
    <lineage>
        <taxon>Eukaryota</taxon>
        <taxon>Fungi</taxon>
        <taxon>Dikarya</taxon>
        <taxon>Ascomycota</taxon>
        <taxon>Pezizomycotina</taxon>
        <taxon>Sordariomycetes</taxon>
        <taxon>Hypocreomycetidae</taxon>
        <taxon>Hypocreales</taxon>
        <taxon>Nectriaceae</taxon>
        <taxon>Fusarium</taxon>
        <taxon>Fusarium lateritium species complex</taxon>
    </lineage>
</organism>
<gene>
    <name evidence="1" type="ORF">FSARC_9109</name>
</gene>
<accession>A0A8H4TRJ6</accession>
<reference evidence="1" key="2">
    <citation type="submission" date="2020-05" db="EMBL/GenBank/DDBJ databases">
        <authorList>
            <person name="Kim H.-S."/>
            <person name="Proctor R.H."/>
            <person name="Brown D.W."/>
        </authorList>
    </citation>
    <scope>NUCLEOTIDE SEQUENCE</scope>
    <source>
        <strain evidence="1">NRRL 20472</strain>
    </source>
</reference>
<evidence type="ECO:0000313" key="2">
    <source>
        <dbReference type="Proteomes" id="UP000622797"/>
    </source>
</evidence>
<reference evidence="1" key="1">
    <citation type="journal article" date="2020" name="BMC Genomics">
        <title>Correction to: Identification and distribution of gene clusters required for synthesis of sphingolipid metabolism inhibitors in diverse species of the filamentous fungus Fusarium.</title>
        <authorList>
            <person name="Kim H.S."/>
            <person name="Lohmar J.M."/>
            <person name="Busman M."/>
            <person name="Brown D.W."/>
            <person name="Naumann T.A."/>
            <person name="Divon H.H."/>
            <person name="Lysoe E."/>
            <person name="Uhlig S."/>
            <person name="Proctor R.H."/>
        </authorList>
    </citation>
    <scope>NUCLEOTIDE SEQUENCE</scope>
    <source>
        <strain evidence="1">NRRL 20472</strain>
    </source>
</reference>
<dbReference type="EMBL" id="JABEXW010000518">
    <property type="protein sequence ID" value="KAF4962826.1"/>
    <property type="molecule type" value="Genomic_DNA"/>
</dbReference>
<comment type="caution">
    <text evidence="1">The sequence shown here is derived from an EMBL/GenBank/DDBJ whole genome shotgun (WGS) entry which is preliminary data.</text>
</comment>
<protein>
    <submittedName>
        <fullName evidence="1">Uncharacterized protein</fullName>
    </submittedName>
</protein>
<evidence type="ECO:0000313" key="1">
    <source>
        <dbReference type="EMBL" id="KAF4962826.1"/>
    </source>
</evidence>